<accession>A0A1G5QCI9</accession>
<dbReference type="SMART" id="SM00304">
    <property type="entry name" value="HAMP"/>
    <property type="match status" value="1"/>
</dbReference>
<evidence type="ECO:0000256" key="1">
    <source>
        <dbReference type="ARBA" id="ARBA00001946"/>
    </source>
</evidence>
<comment type="catalytic activity">
    <reaction evidence="3">
        <text>2 GTP = 3',3'-c-di-GMP + 2 diphosphate</text>
        <dbReference type="Rhea" id="RHEA:24898"/>
        <dbReference type="ChEBI" id="CHEBI:33019"/>
        <dbReference type="ChEBI" id="CHEBI:37565"/>
        <dbReference type="ChEBI" id="CHEBI:58805"/>
        <dbReference type="EC" id="2.7.7.65"/>
    </reaction>
</comment>
<keyword evidence="4" id="KW-0472">Membrane</keyword>
<name>A0A1G5QCI9_9GAMM</name>
<dbReference type="GO" id="GO:0007165">
    <property type="term" value="P:signal transduction"/>
    <property type="evidence" value="ECO:0007669"/>
    <property type="project" value="InterPro"/>
</dbReference>
<dbReference type="STRING" id="415747.SAMN03097708_01816"/>
<dbReference type="CDD" id="cd01949">
    <property type="entry name" value="GGDEF"/>
    <property type="match status" value="1"/>
</dbReference>
<dbReference type="PANTHER" id="PTHR45138">
    <property type="entry name" value="REGULATORY COMPONENTS OF SENSORY TRANSDUCTION SYSTEM"/>
    <property type="match status" value="1"/>
</dbReference>
<dbReference type="AlphaFoldDB" id="A0A1G5QCI9"/>
<dbReference type="FunFam" id="3.30.70.270:FF:000001">
    <property type="entry name" value="Diguanylate cyclase domain protein"/>
    <property type="match status" value="1"/>
</dbReference>
<dbReference type="EC" id="2.7.7.65" evidence="2"/>
<protein>
    <recommendedName>
        <fullName evidence="2">diguanylate cyclase</fullName>
        <ecNumber evidence="2">2.7.7.65</ecNumber>
    </recommendedName>
</protein>
<dbReference type="SMART" id="SM00267">
    <property type="entry name" value="GGDEF"/>
    <property type="match status" value="1"/>
</dbReference>
<keyword evidence="8" id="KW-1185">Reference proteome</keyword>
<dbReference type="SUPFAM" id="SSF55073">
    <property type="entry name" value="Nucleotide cyclase"/>
    <property type="match status" value="1"/>
</dbReference>
<feature type="domain" description="GGDEF" evidence="5">
    <location>
        <begin position="258"/>
        <end position="430"/>
    </location>
</feature>
<proteinExistence type="predicted"/>
<dbReference type="Gene3D" id="3.30.70.270">
    <property type="match status" value="1"/>
</dbReference>
<comment type="cofactor">
    <cofactor evidence="1">
        <name>Mg(2+)</name>
        <dbReference type="ChEBI" id="CHEBI:18420"/>
    </cofactor>
</comment>
<feature type="transmembrane region" description="Helical" evidence="4">
    <location>
        <begin position="14"/>
        <end position="36"/>
    </location>
</feature>
<dbReference type="Pfam" id="PF00672">
    <property type="entry name" value="HAMP"/>
    <property type="match status" value="1"/>
</dbReference>
<evidence type="ECO:0000256" key="4">
    <source>
        <dbReference type="SAM" id="Phobius"/>
    </source>
</evidence>
<keyword evidence="4" id="KW-0812">Transmembrane</keyword>
<dbReference type="GO" id="GO:0052621">
    <property type="term" value="F:diguanylate cyclase activity"/>
    <property type="evidence" value="ECO:0007669"/>
    <property type="project" value="UniProtKB-EC"/>
</dbReference>
<dbReference type="InterPro" id="IPR000160">
    <property type="entry name" value="GGDEF_dom"/>
</dbReference>
<dbReference type="EMBL" id="FMWD01000005">
    <property type="protein sequence ID" value="SCZ59220.1"/>
    <property type="molecule type" value="Genomic_DNA"/>
</dbReference>
<feature type="domain" description="HAMP" evidence="6">
    <location>
        <begin position="211"/>
        <end position="263"/>
    </location>
</feature>
<organism evidence="7 8">
    <name type="scientific">Thiohalomonas denitrificans</name>
    <dbReference type="NCBI Taxonomy" id="415747"/>
    <lineage>
        <taxon>Bacteria</taxon>
        <taxon>Pseudomonadati</taxon>
        <taxon>Pseudomonadota</taxon>
        <taxon>Gammaproteobacteria</taxon>
        <taxon>Thiohalomonadales</taxon>
        <taxon>Thiohalomonadaceae</taxon>
        <taxon>Thiohalomonas</taxon>
    </lineage>
</organism>
<evidence type="ECO:0000259" key="5">
    <source>
        <dbReference type="SMART" id="SM00267"/>
    </source>
</evidence>
<feature type="transmembrane region" description="Helical" evidence="4">
    <location>
        <begin position="189"/>
        <end position="210"/>
    </location>
</feature>
<evidence type="ECO:0000256" key="3">
    <source>
        <dbReference type="ARBA" id="ARBA00034247"/>
    </source>
</evidence>
<dbReference type="InterPro" id="IPR003660">
    <property type="entry name" value="HAMP_dom"/>
</dbReference>
<dbReference type="Pfam" id="PF00990">
    <property type="entry name" value="GGDEF"/>
    <property type="match status" value="1"/>
</dbReference>
<dbReference type="Gene3D" id="6.10.340.10">
    <property type="match status" value="1"/>
</dbReference>
<dbReference type="NCBIfam" id="TIGR00254">
    <property type="entry name" value="GGDEF"/>
    <property type="match status" value="1"/>
</dbReference>
<dbReference type="SUPFAM" id="SSF158472">
    <property type="entry name" value="HAMP domain-like"/>
    <property type="match status" value="1"/>
</dbReference>
<dbReference type="GO" id="GO:0016020">
    <property type="term" value="C:membrane"/>
    <property type="evidence" value="ECO:0007669"/>
    <property type="project" value="InterPro"/>
</dbReference>
<dbReference type="Proteomes" id="UP000199648">
    <property type="component" value="Unassembled WGS sequence"/>
</dbReference>
<dbReference type="InterPro" id="IPR050469">
    <property type="entry name" value="Diguanylate_Cyclase"/>
</dbReference>
<reference evidence="7 8" key="1">
    <citation type="submission" date="2016-10" db="EMBL/GenBank/DDBJ databases">
        <authorList>
            <person name="de Groot N.N."/>
        </authorList>
    </citation>
    <scope>NUCLEOTIDE SEQUENCE [LARGE SCALE GENOMIC DNA]</scope>
    <source>
        <strain evidence="7 8">HLD2</strain>
    </source>
</reference>
<sequence>MGGFFSRMTLARRFAIGMGAIFLPIVLVVVVAVGIIRPTVIGTVDEILQNGPPLRESIVDLERSVLRAVFSLNEQYTTGTATFQRTLAISRNRVDEKFAHLISRIDGYSDEQELLLAAQKAWQEAWSQGTVLLGSSLSERQGESGAALVNVNDQFLRAVSLLEALEDSYSRITYNRLLQAGKLGEMAPMFLLGAITLALLMTALTGFAFARSILLPISALHQGAQRIGKGDLTSHVTIDSDDELGQLADAFNTMAHELKKAQKELLDQSMRDELTEVKNYRGFLHCLNEELNRWSRYGDPFALILLDLDHFKTVNDTYGHPAGDEALRKVAETIRLSLRQSDCVARYGGEEFAIIVSRTDATGALALAERIRNDIAAVSVETAGATFGISASIGLSSVSEACCTEQQIVSAADRALYEAKRMGRNRVCQT</sequence>
<dbReference type="InterPro" id="IPR029787">
    <property type="entry name" value="Nucleotide_cyclase"/>
</dbReference>
<evidence type="ECO:0000313" key="8">
    <source>
        <dbReference type="Proteomes" id="UP000199648"/>
    </source>
</evidence>
<gene>
    <name evidence="7" type="ORF">SAMN03097708_01816</name>
</gene>
<dbReference type="CDD" id="cd06225">
    <property type="entry name" value="HAMP"/>
    <property type="match status" value="1"/>
</dbReference>
<evidence type="ECO:0000259" key="6">
    <source>
        <dbReference type="SMART" id="SM00304"/>
    </source>
</evidence>
<dbReference type="PANTHER" id="PTHR45138:SF9">
    <property type="entry name" value="DIGUANYLATE CYCLASE DGCM-RELATED"/>
    <property type="match status" value="1"/>
</dbReference>
<keyword evidence="4" id="KW-1133">Transmembrane helix</keyword>
<evidence type="ECO:0000256" key="2">
    <source>
        <dbReference type="ARBA" id="ARBA00012528"/>
    </source>
</evidence>
<dbReference type="InterPro" id="IPR043128">
    <property type="entry name" value="Rev_trsase/Diguanyl_cyclase"/>
</dbReference>
<evidence type="ECO:0000313" key="7">
    <source>
        <dbReference type="EMBL" id="SCZ59220.1"/>
    </source>
</evidence>